<gene>
    <name evidence="2" type="ORF">CPAG_00656</name>
</gene>
<evidence type="ECO:0000313" key="2">
    <source>
        <dbReference type="EMBL" id="KMM64304.1"/>
    </source>
</evidence>
<reference evidence="3" key="2">
    <citation type="journal article" date="2009" name="Genome Res.">
        <title>Comparative genomic analyses of the human fungal pathogens Coccidioides and their relatives.</title>
        <authorList>
            <person name="Sharpton T.J."/>
            <person name="Stajich J.E."/>
            <person name="Rounsley S.D."/>
            <person name="Gardner M.J."/>
            <person name="Wortman J.R."/>
            <person name="Jordar V.S."/>
            <person name="Maiti R."/>
            <person name="Kodira C.D."/>
            <person name="Neafsey D.E."/>
            <person name="Zeng Q."/>
            <person name="Hung C.-Y."/>
            <person name="McMahan C."/>
            <person name="Muszewska A."/>
            <person name="Grynberg M."/>
            <person name="Mandel M.A."/>
            <person name="Kellner E.M."/>
            <person name="Barker B.M."/>
            <person name="Galgiani J.N."/>
            <person name="Orbach M.J."/>
            <person name="Kirkland T.N."/>
            <person name="Cole G.T."/>
            <person name="Henn M.R."/>
            <person name="Birren B.W."/>
            <person name="Taylor J.W."/>
        </authorList>
    </citation>
    <scope>NUCLEOTIDE SEQUENCE [LARGE SCALE GENOMIC DNA]</scope>
    <source>
        <strain evidence="3">RMSCC 3488</strain>
    </source>
</reference>
<proteinExistence type="predicted"/>
<evidence type="ECO:0000313" key="3">
    <source>
        <dbReference type="Proteomes" id="UP000054567"/>
    </source>
</evidence>
<name>A0A0J6F5S4_COCPO</name>
<accession>A0A0J6F5S4</accession>
<feature type="compositionally biased region" description="Acidic residues" evidence="1">
    <location>
        <begin position="191"/>
        <end position="209"/>
    </location>
</feature>
<dbReference type="Proteomes" id="UP000054567">
    <property type="component" value="Unassembled WGS sequence"/>
</dbReference>
<protein>
    <submittedName>
        <fullName evidence="2">Uncharacterized protein</fullName>
    </submittedName>
</protein>
<evidence type="ECO:0000256" key="1">
    <source>
        <dbReference type="SAM" id="MobiDB-lite"/>
    </source>
</evidence>
<reference evidence="2 3" key="1">
    <citation type="submission" date="2007-06" db="EMBL/GenBank/DDBJ databases">
        <title>The Genome Sequence of Coccidioides posadasii RMSCC_3488.</title>
        <authorList>
            <consortium name="Coccidioides Genome Resources Consortium"/>
            <consortium name="The Broad Institute Genome Sequencing Platform"/>
            <person name="Henn M.R."/>
            <person name="Sykes S."/>
            <person name="Young S."/>
            <person name="Jaffe D."/>
            <person name="Berlin A."/>
            <person name="Alvarez P."/>
            <person name="Butler J."/>
            <person name="Gnerre S."/>
            <person name="Grabherr M."/>
            <person name="Mauceli E."/>
            <person name="Brockman W."/>
            <person name="Kodira C."/>
            <person name="Alvarado L."/>
            <person name="Zeng Q."/>
            <person name="Crawford M."/>
            <person name="Antoine C."/>
            <person name="Devon K."/>
            <person name="Galgiani J."/>
            <person name="Orsborn K."/>
            <person name="Lewis M.L."/>
            <person name="Nusbaum C."/>
            <person name="Galagan J."/>
            <person name="Birren B."/>
        </authorList>
    </citation>
    <scope>NUCLEOTIDE SEQUENCE [LARGE SCALE GENOMIC DNA]</scope>
    <source>
        <strain evidence="2 3">RMSCC 3488</strain>
    </source>
</reference>
<dbReference type="OrthoDB" id="5578001at2759"/>
<feature type="region of interest" description="Disordered" evidence="1">
    <location>
        <begin position="292"/>
        <end position="322"/>
    </location>
</feature>
<dbReference type="VEuPathDB" id="FungiDB:CPAG_00656"/>
<organism evidence="2 3">
    <name type="scientific">Coccidioides posadasii RMSCC 3488</name>
    <dbReference type="NCBI Taxonomy" id="454284"/>
    <lineage>
        <taxon>Eukaryota</taxon>
        <taxon>Fungi</taxon>
        <taxon>Dikarya</taxon>
        <taxon>Ascomycota</taxon>
        <taxon>Pezizomycotina</taxon>
        <taxon>Eurotiomycetes</taxon>
        <taxon>Eurotiomycetidae</taxon>
        <taxon>Onygenales</taxon>
        <taxon>Onygenaceae</taxon>
        <taxon>Coccidioides</taxon>
    </lineage>
</organism>
<feature type="region of interest" description="Disordered" evidence="1">
    <location>
        <begin position="183"/>
        <end position="246"/>
    </location>
</feature>
<reference evidence="3" key="3">
    <citation type="journal article" date="2010" name="Genome Res.">
        <title>Population genomic sequencing of Coccidioides fungi reveals recent hybridization and transposon control.</title>
        <authorList>
            <person name="Neafsey D.E."/>
            <person name="Barker B.M."/>
            <person name="Sharpton T.J."/>
            <person name="Stajich J.E."/>
            <person name="Park D.J."/>
            <person name="Whiston E."/>
            <person name="Hung C.-Y."/>
            <person name="McMahan C."/>
            <person name="White J."/>
            <person name="Sykes S."/>
            <person name="Heiman D."/>
            <person name="Young S."/>
            <person name="Zeng Q."/>
            <person name="Abouelleil A."/>
            <person name="Aftuck L."/>
            <person name="Bessette D."/>
            <person name="Brown A."/>
            <person name="FitzGerald M."/>
            <person name="Lui A."/>
            <person name="Macdonald J.P."/>
            <person name="Priest M."/>
            <person name="Orbach M.J."/>
            <person name="Galgiani J.N."/>
            <person name="Kirkland T.N."/>
            <person name="Cole G.T."/>
            <person name="Birren B.W."/>
            <person name="Henn M.R."/>
            <person name="Taylor J.W."/>
            <person name="Rounsley S.D."/>
        </authorList>
    </citation>
    <scope>NUCLEOTIDE SEQUENCE [LARGE SCALE GENOMIC DNA]</scope>
    <source>
        <strain evidence="3">RMSCC 3488</strain>
    </source>
</reference>
<sequence length="389" mass="43258">MDDYIPAPDPRSLLPSLLACLPAGFASPRPPPVLLPLLSPILRQRVQLFSSVSPSSADSWIRLLCWNASRGEQIERIIGGASFEPHPVSGEIEIPDDIKTRYKRVDVETLRAQFPLPDYNLAPIYVWCPGDQEGGGPGWRVAEVLPLDSLQDEGHTWFGSIGEANASLQDRVLDEALKGTWDALRPYNDNNEGEGEGDGDGDGDEDDDYWAQYDDNLGRTPVRNQTPSRDNSRIKQLRDTSDDSYYNRYDEVQPAMDNDDPSVDPNEVGDSSLNGDAVASVLRQQIERIAHQNGRSRTPPAVSDFAVSLSHPRPESASSQGSDAILRLERTAENQSMAEMGVREYISSNIRNLYLLARSTGIPREEFGNLVRKELDRLEYTGFERTTTL</sequence>
<dbReference type="EMBL" id="DS268109">
    <property type="protein sequence ID" value="KMM64304.1"/>
    <property type="molecule type" value="Genomic_DNA"/>
</dbReference>
<dbReference type="AlphaFoldDB" id="A0A0J6F5S4"/>
<feature type="compositionally biased region" description="Basic and acidic residues" evidence="1">
    <location>
        <begin position="230"/>
        <end position="241"/>
    </location>
</feature>